<evidence type="ECO:0000256" key="3">
    <source>
        <dbReference type="ARBA" id="ARBA00022679"/>
    </source>
</evidence>
<sequence length="406" mass="43672">MKVRLKVFDPTLFWLGLAASAVGLLVIFDAGFARSLSSGHGTIPREFLIQLGLLPVALAISMAVAGASWEGWRRWSILLWLATLLLLGLVMVPGIGFQMNGAHRWIKLGPLLFQPAEFAKVTALLYLAGALAGRKTWPSRIRPARGLADWLDRVAMPKLLRGLPAVWILLGAALIALEPDLGTAFIILVAGIAIMIAGRVTWKSLVALFLIGVIGVAGLIKQQPYRMDRIVHHAQRWNDENMDDVGFQSVQSELAMASGGLTGVGIGAGRAKQIMPAITSDFANVTPAEEFGLVGELILLGLLAAITFRLLRFARAAQQPFARLILIGVGSWIGVQTCMNVMMANGTLPSVGIPYPFVSSGGSSLIALWAALGLCQACVAPSPRKEEARVPGRDRWRHRRARLSSA</sequence>
<dbReference type="GO" id="GO:0009252">
    <property type="term" value="P:peptidoglycan biosynthetic process"/>
    <property type="evidence" value="ECO:0007669"/>
    <property type="project" value="UniProtKB-KW"/>
</dbReference>
<dbReference type="EC" id="2.4.99.28" evidence="14"/>
<keyword evidence="4 17" id="KW-0812">Transmembrane</keyword>
<name>A0A931LW04_FIMGI</name>
<dbReference type="InterPro" id="IPR001182">
    <property type="entry name" value="FtsW/RodA"/>
</dbReference>
<accession>A0A931LW04</accession>
<keyword evidence="3" id="KW-0808">Transferase</keyword>
<gene>
    <name evidence="18" type="ORF">HYR64_09130</name>
</gene>
<feature type="transmembrane region" description="Helical" evidence="17">
    <location>
        <begin position="77"/>
        <end position="98"/>
    </location>
</feature>
<evidence type="ECO:0000256" key="2">
    <source>
        <dbReference type="ARBA" id="ARBA00022676"/>
    </source>
</evidence>
<keyword evidence="6" id="KW-0573">Peptidoglycan synthesis</keyword>
<reference evidence="18" key="1">
    <citation type="submission" date="2020-07" db="EMBL/GenBank/DDBJ databases">
        <title>Huge and variable diversity of episymbiotic CPR bacteria and DPANN archaea in groundwater ecosystems.</title>
        <authorList>
            <person name="He C.Y."/>
            <person name="Keren R."/>
            <person name="Whittaker M."/>
            <person name="Farag I.F."/>
            <person name="Doudna J."/>
            <person name="Cate J.H.D."/>
            <person name="Banfield J.F."/>
        </authorList>
    </citation>
    <scope>NUCLEOTIDE SEQUENCE</scope>
    <source>
        <strain evidence="18">NC_groundwater_17_Pr7_B-0.1um_64_12</strain>
    </source>
</reference>
<evidence type="ECO:0000256" key="17">
    <source>
        <dbReference type="SAM" id="Phobius"/>
    </source>
</evidence>
<evidence type="ECO:0000256" key="8">
    <source>
        <dbReference type="ARBA" id="ARBA00023136"/>
    </source>
</evidence>
<dbReference type="AlphaFoldDB" id="A0A931LW04"/>
<protein>
    <recommendedName>
        <fullName evidence="12">Probable peptidoglycan glycosyltransferase FtsW</fullName>
        <ecNumber evidence="14">2.4.99.28</ecNumber>
    </recommendedName>
    <alternativeName>
        <fullName evidence="13">Cell division protein FtsW</fullName>
    </alternativeName>
    <alternativeName>
        <fullName evidence="10">Cell wall polymerase</fullName>
    </alternativeName>
    <alternativeName>
        <fullName evidence="9">Peptidoglycan polymerase</fullName>
    </alternativeName>
</protein>
<feature type="transmembrane region" description="Helical" evidence="17">
    <location>
        <begin position="323"/>
        <end position="343"/>
    </location>
</feature>
<evidence type="ECO:0000256" key="11">
    <source>
        <dbReference type="ARBA" id="ARBA00038053"/>
    </source>
</evidence>
<comment type="catalytic activity">
    <reaction evidence="15">
        <text>[GlcNAc-(1-&gt;4)-Mur2Ac(oyl-L-Ala-gamma-D-Glu-L-Lys-D-Ala-D-Ala)](n)-di-trans,octa-cis-undecaprenyl diphosphate + beta-D-GlcNAc-(1-&gt;4)-Mur2Ac(oyl-L-Ala-gamma-D-Glu-L-Lys-D-Ala-D-Ala)-di-trans,octa-cis-undecaprenyl diphosphate = [GlcNAc-(1-&gt;4)-Mur2Ac(oyl-L-Ala-gamma-D-Glu-L-Lys-D-Ala-D-Ala)](n+1)-di-trans,octa-cis-undecaprenyl diphosphate + di-trans,octa-cis-undecaprenyl diphosphate + H(+)</text>
        <dbReference type="Rhea" id="RHEA:23708"/>
        <dbReference type="Rhea" id="RHEA-COMP:9602"/>
        <dbReference type="Rhea" id="RHEA-COMP:9603"/>
        <dbReference type="ChEBI" id="CHEBI:15378"/>
        <dbReference type="ChEBI" id="CHEBI:58405"/>
        <dbReference type="ChEBI" id="CHEBI:60033"/>
        <dbReference type="ChEBI" id="CHEBI:78435"/>
        <dbReference type="EC" id="2.4.99.28"/>
    </reaction>
</comment>
<evidence type="ECO:0000256" key="9">
    <source>
        <dbReference type="ARBA" id="ARBA00032370"/>
    </source>
</evidence>
<evidence type="ECO:0000256" key="14">
    <source>
        <dbReference type="ARBA" id="ARBA00044770"/>
    </source>
</evidence>
<evidence type="ECO:0000256" key="6">
    <source>
        <dbReference type="ARBA" id="ARBA00022984"/>
    </source>
</evidence>
<evidence type="ECO:0000256" key="12">
    <source>
        <dbReference type="ARBA" id="ARBA00041185"/>
    </source>
</evidence>
<feature type="transmembrane region" description="Helical" evidence="17">
    <location>
        <begin position="205"/>
        <end position="222"/>
    </location>
</feature>
<evidence type="ECO:0000313" key="18">
    <source>
        <dbReference type="EMBL" id="MBI1757254.1"/>
    </source>
</evidence>
<dbReference type="GO" id="GO:0015648">
    <property type="term" value="F:lipid-linked peptidoglycan transporter activity"/>
    <property type="evidence" value="ECO:0007669"/>
    <property type="project" value="TreeGrafter"/>
</dbReference>
<dbReference type="EMBL" id="JACOSL010000057">
    <property type="protein sequence ID" value="MBI1757254.1"/>
    <property type="molecule type" value="Genomic_DNA"/>
</dbReference>
<evidence type="ECO:0000256" key="15">
    <source>
        <dbReference type="ARBA" id="ARBA00049902"/>
    </source>
</evidence>
<evidence type="ECO:0000256" key="1">
    <source>
        <dbReference type="ARBA" id="ARBA00004141"/>
    </source>
</evidence>
<dbReference type="GO" id="GO:0008955">
    <property type="term" value="F:peptidoglycan glycosyltransferase activity"/>
    <property type="evidence" value="ECO:0007669"/>
    <property type="project" value="UniProtKB-EC"/>
</dbReference>
<dbReference type="GO" id="GO:0051301">
    <property type="term" value="P:cell division"/>
    <property type="evidence" value="ECO:0007669"/>
    <property type="project" value="InterPro"/>
</dbReference>
<comment type="caution">
    <text evidence="18">The sequence shown here is derived from an EMBL/GenBank/DDBJ whole genome shotgun (WGS) entry which is preliminary data.</text>
</comment>
<feature type="transmembrane region" description="Helical" evidence="17">
    <location>
        <begin position="355"/>
        <end position="379"/>
    </location>
</feature>
<feature type="transmembrane region" description="Helical" evidence="17">
    <location>
        <begin position="158"/>
        <end position="175"/>
    </location>
</feature>
<evidence type="ECO:0000256" key="4">
    <source>
        <dbReference type="ARBA" id="ARBA00022692"/>
    </source>
</evidence>
<evidence type="ECO:0000313" key="19">
    <source>
        <dbReference type="Proteomes" id="UP000727962"/>
    </source>
</evidence>
<feature type="transmembrane region" description="Helical" evidence="17">
    <location>
        <begin position="47"/>
        <end position="65"/>
    </location>
</feature>
<dbReference type="GO" id="GO:0005886">
    <property type="term" value="C:plasma membrane"/>
    <property type="evidence" value="ECO:0007669"/>
    <property type="project" value="TreeGrafter"/>
</dbReference>
<evidence type="ECO:0000256" key="5">
    <source>
        <dbReference type="ARBA" id="ARBA00022960"/>
    </source>
</evidence>
<keyword evidence="8 17" id="KW-0472">Membrane</keyword>
<organism evidence="18 19">
    <name type="scientific">Fimbriimonas ginsengisoli</name>
    <dbReference type="NCBI Taxonomy" id="1005039"/>
    <lineage>
        <taxon>Bacteria</taxon>
        <taxon>Bacillati</taxon>
        <taxon>Armatimonadota</taxon>
        <taxon>Fimbriimonadia</taxon>
        <taxon>Fimbriimonadales</taxon>
        <taxon>Fimbriimonadaceae</taxon>
        <taxon>Fimbriimonas</taxon>
    </lineage>
</organism>
<keyword evidence="5" id="KW-0133">Cell shape</keyword>
<feature type="transmembrane region" description="Helical" evidence="17">
    <location>
        <begin position="291"/>
        <end position="311"/>
    </location>
</feature>
<evidence type="ECO:0000256" key="16">
    <source>
        <dbReference type="ARBA" id="ARBA00049966"/>
    </source>
</evidence>
<dbReference type="GO" id="GO:0008360">
    <property type="term" value="P:regulation of cell shape"/>
    <property type="evidence" value="ECO:0007669"/>
    <property type="project" value="UniProtKB-KW"/>
</dbReference>
<dbReference type="PANTHER" id="PTHR30474">
    <property type="entry name" value="CELL CYCLE PROTEIN"/>
    <property type="match status" value="1"/>
</dbReference>
<proteinExistence type="inferred from homology"/>
<comment type="subcellular location">
    <subcellularLocation>
        <location evidence="1">Membrane</location>
        <topology evidence="1">Multi-pass membrane protein</topology>
    </subcellularLocation>
</comment>
<dbReference type="GO" id="GO:0032153">
    <property type="term" value="C:cell division site"/>
    <property type="evidence" value="ECO:0007669"/>
    <property type="project" value="TreeGrafter"/>
</dbReference>
<evidence type="ECO:0000256" key="13">
    <source>
        <dbReference type="ARBA" id="ARBA00041418"/>
    </source>
</evidence>
<keyword evidence="2" id="KW-0328">Glycosyltransferase</keyword>
<feature type="transmembrane region" description="Helical" evidence="17">
    <location>
        <begin position="181"/>
        <end position="198"/>
    </location>
</feature>
<keyword evidence="7 17" id="KW-1133">Transmembrane helix</keyword>
<dbReference type="Pfam" id="PF01098">
    <property type="entry name" value="FTSW_RODA_SPOVE"/>
    <property type="match status" value="1"/>
</dbReference>
<comment type="function">
    <text evidence="16">Peptidoglycan polymerase that is essential for cell division.</text>
</comment>
<evidence type="ECO:0000256" key="10">
    <source>
        <dbReference type="ARBA" id="ARBA00033270"/>
    </source>
</evidence>
<feature type="transmembrane region" description="Helical" evidence="17">
    <location>
        <begin position="12"/>
        <end position="35"/>
    </location>
</feature>
<feature type="transmembrane region" description="Helical" evidence="17">
    <location>
        <begin position="118"/>
        <end position="137"/>
    </location>
</feature>
<evidence type="ECO:0000256" key="7">
    <source>
        <dbReference type="ARBA" id="ARBA00022989"/>
    </source>
</evidence>
<comment type="similarity">
    <text evidence="11">Belongs to the SEDS family. FtsW subfamily.</text>
</comment>
<dbReference type="Proteomes" id="UP000727962">
    <property type="component" value="Unassembled WGS sequence"/>
</dbReference>
<dbReference type="PANTHER" id="PTHR30474:SF2">
    <property type="entry name" value="PEPTIDOGLYCAN GLYCOSYLTRANSFERASE FTSW-RELATED"/>
    <property type="match status" value="1"/>
</dbReference>